<dbReference type="KEGG" id="rjg:CCGE525_32615"/>
<dbReference type="AlphaFoldDB" id="A0A387FYW5"/>
<accession>A0A387FYW5</accession>
<geneLocation type="plasmid" evidence="2">
    <name>prccge525c</name>
</geneLocation>
<evidence type="ECO:0000313" key="2">
    <source>
        <dbReference type="Proteomes" id="UP000282195"/>
    </source>
</evidence>
<keyword evidence="1" id="KW-0614">Plasmid</keyword>
<gene>
    <name evidence="1" type="ORF">CCGE525_32615</name>
</gene>
<organism evidence="1 2">
    <name type="scientific">Rhizobium jaguaris</name>
    <dbReference type="NCBI Taxonomy" id="1312183"/>
    <lineage>
        <taxon>Bacteria</taxon>
        <taxon>Pseudomonadati</taxon>
        <taxon>Pseudomonadota</taxon>
        <taxon>Alphaproteobacteria</taxon>
        <taxon>Hyphomicrobiales</taxon>
        <taxon>Rhizobiaceae</taxon>
        <taxon>Rhizobium/Agrobacterium group</taxon>
        <taxon>Rhizobium</taxon>
    </lineage>
</organism>
<dbReference type="EMBL" id="CP032695">
    <property type="protein sequence ID" value="AYG63859.1"/>
    <property type="molecule type" value="Genomic_DNA"/>
</dbReference>
<sequence length="303" mass="33492">MAFTAKELSQNENFLSAILHSAHELMAIYDEHPRIASIFAAQQRWLLAHAGYALFLGYPDDPVPALYSGRFVDFAVKHKIASRNTAAAFLKEMIAYRFVRPTAGSSDRRITLLEPTETTNDYMARWIYTHLLVLDALDGGDRMARTTASAGAVLQMQPVIAKMILDSESLRNPGVTFALFNWATSGGVVMDYLISRISKIDPSSDKVLIGPISPKIIQSQFMISSAHLKRLFKQATELGSVGWLGAPGKSSFWLSRNFVSEYWNYQAEKYAIVDTVSQAVLDQPDHSAKTGEELLALALAISA</sequence>
<dbReference type="OrthoDB" id="7875733at2"/>
<proteinExistence type="predicted"/>
<reference evidence="1 2" key="1">
    <citation type="submission" date="2018-10" db="EMBL/GenBank/DDBJ databases">
        <title>Rhizobium etli, R. leguminosarum and a new Rhizobium genospecies from Phaseolus dumosus.</title>
        <authorList>
            <person name="Ramirez-Puebla S.T."/>
            <person name="Rogel-Hernandez M.A."/>
            <person name="Guerrero G."/>
            <person name="Ormeno-Orrillo E."/>
            <person name="Martinez-Romero J.C."/>
            <person name="Negrete-Yankelevich S."/>
            <person name="Martinez-Romero E."/>
        </authorList>
    </citation>
    <scope>NUCLEOTIDE SEQUENCE [LARGE SCALE GENOMIC DNA]</scope>
    <source>
        <strain evidence="1 2">CCGE525</strain>
        <plasmid evidence="2">prccge525c</plasmid>
    </source>
</reference>
<dbReference type="Proteomes" id="UP000282195">
    <property type="component" value="Plasmid pRCCGE525c"/>
</dbReference>
<protein>
    <submittedName>
        <fullName evidence="1">Uncharacterized protein</fullName>
    </submittedName>
</protein>
<dbReference type="RefSeq" id="WP_120708758.1">
    <property type="nucleotide sequence ID" value="NZ_CP032695.1"/>
</dbReference>
<name>A0A387FYW5_9HYPH</name>
<keyword evidence="2" id="KW-1185">Reference proteome</keyword>
<evidence type="ECO:0000313" key="1">
    <source>
        <dbReference type="EMBL" id="AYG63859.1"/>
    </source>
</evidence>